<evidence type="ECO:0000256" key="20">
    <source>
        <dbReference type="ARBA" id="ARBA00023291"/>
    </source>
</evidence>
<evidence type="ECO:0000256" key="16">
    <source>
        <dbReference type="ARBA" id="ARBA00023002"/>
    </source>
</evidence>
<evidence type="ECO:0000256" key="5">
    <source>
        <dbReference type="ARBA" id="ARBA00004909"/>
    </source>
</evidence>
<keyword evidence="32" id="KW-1185">Reference proteome</keyword>
<evidence type="ECO:0000256" key="11">
    <source>
        <dbReference type="ARBA" id="ARBA00022630"/>
    </source>
</evidence>
<keyword evidence="20" id="KW-0003">3Fe-4S</keyword>
<dbReference type="STRING" id="1125411.W908_07850"/>
<dbReference type="Pfam" id="PF04898">
    <property type="entry name" value="Glu_syn_central"/>
    <property type="match status" value="1"/>
</dbReference>
<evidence type="ECO:0000256" key="7">
    <source>
        <dbReference type="ARBA" id="ARBA00009716"/>
    </source>
</evidence>
<comment type="function">
    <text evidence="25">Forms L-glutamate from L-glutamine and 2-oxoglutarate. Represents an alternative pathway to L-glutamate dehydrogenase for the biosynthesis of L-glutamate. Participates with glutamine synthetase in ammonia assimilation processes. The enzyme is specific for NADH, L-glutamine and 2-oxoglutarate.</text>
</comment>
<comment type="cofactor">
    <cofactor evidence="2">
        <name>[3Fe-4S] cluster</name>
        <dbReference type="ChEBI" id="CHEBI:21137"/>
    </cofactor>
</comment>
<evidence type="ECO:0000256" key="23">
    <source>
        <dbReference type="ARBA" id="ARBA00048151"/>
    </source>
</evidence>
<feature type="domain" description="Glutamine amidotransferase type-2" evidence="30">
    <location>
        <begin position="24"/>
        <end position="425"/>
    </location>
</feature>
<dbReference type="Pfam" id="PF01493">
    <property type="entry name" value="GXGXG"/>
    <property type="match status" value="1"/>
</dbReference>
<organism evidence="31 32">
    <name type="scientific">Candidatus Pseudothioglobus singularis PS1</name>
    <dbReference type="NCBI Taxonomy" id="1125411"/>
    <lineage>
        <taxon>Bacteria</taxon>
        <taxon>Pseudomonadati</taxon>
        <taxon>Pseudomonadota</taxon>
        <taxon>Gammaproteobacteria</taxon>
        <taxon>Candidatus Pseudothioglobaceae</taxon>
        <taxon>Candidatus Pseudothioglobus</taxon>
    </lineage>
</organism>
<reference evidence="31 32" key="1">
    <citation type="journal article" date="2015" name="Genome Announc.">
        <title>Genome Sequence of 'Candidatus Thioglobus singularis' Strain PS1, a Mixotroph from the SUP05 Clade of Marine Gammaproteobacteria.</title>
        <authorList>
            <person name="Marshall K.T."/>
            <person name="Morris R.M."/>
        </authorList>
    </citation>
    <scope>NUCLEOTIDE SEQUENCE [LARGE SCALE GENOMIC DNA]</scope>
    <source>
        <strain evidence="31 32">PS1</strain>
    </source>
</reference>
<accession>A0A0M5L0I4</accession>
<dbReference type="FunFam" id="3.20.20.70:FF:000017">
    <property type="entry name" value="Glutamate synthase [NADH], amyloplastic"/>
    <property type="match status" value="1"/>
</dbReference>
<evidence type="ECO:0000256" key="10">
    <source>
        <dbReference type="ARBA" id="ARBA00022605"/>
    </source>
</evidence>
<dbReference type="InterPro" id="IPR017932">
    <property type="entry name" value="GATase_2_dom"/>
</dbReference>
<dbReference type="GO" id="GO:0051538">
    <property type="term" value="F:3 iron, 4 sulfur cluster binding"/>
    <property type="evidence" value="ECO:0007669"/>
    <property type="project" value="UniProtKB-KW"/>
</dbReference>
<dbReference type="GO" id="GO:0019676">
    <property type="term" value="P:ammonia assimilation cycle"/>
    <property type="evidence" value="ECO:0007669"/>
    <property type="project" value="UniProtKB-ARBA"/>
</dbReference>
<dbReference type="GO" id="GO:0004355">
    <property type="term" value="F:glutamate synthase (NADPH) activity"/>
    <property type="evidence" value="ECO:0007669"/>
    <property type="project" value="UniProtKB-EC"/>
</dbReference>
<comment type="pathway">
    <text evidence="6">Amino-acid biosynthesis; L-glutamate biosynthesis via GLT pathway; L-glutamate from 2-oxoglutarate and L-glutamine (NAD(+) route): step 1/1.</text>
</comment>
<evidence type="ECO:0000256" key="12">
    <source>
        <dbReference type="ARBA" id="ARBA00022643"/>
    </source>
</evidence>
<comment type="pathway">
    <text evidence="5">Nitrogen metabolism.</text>
</comment>
<evidence type="ECO:0000313" key="32">
    <source>
        <dbReference type="Proteomes" id="UP000068905"/>
    </source>
</evidence>
<comment type="pathway">
    <text evidence="4">Energy metabolism; nitrogen metabolism.</text>
</comment>
<dbReference type="Gene3D" id="2.160.20.60">
    <property type="entry name" value="Glutamate synthase, alpha subunit, C-terminal domain"/>
    <property type="match status" value="1"/>
</dbReference>
<dbReference type="SUPFAM" id="SSF56235">
    <property type="entry name" value="N-terminal nucleophile aminohydrolases (Ntn hydrolases)"/>
    <property type="match status" value="1"/>
</dbReference>
<dbReference type="EC" id="1.4.1.14" evidence="21"/>
<dbReference type="Pfam" id="PF01645">
    <property type="entry name" value="Glu_synthase"/>
    <property type="match status" value="1"/>
</dbReference>
<dbReference type="InterPro" id="IPR036485">
    <property type="entry name" value="Glu_synth_asu_C_sf"/>
</dbReference>
<evidence type="ECO:0000256" key="9">
    <source>
        <dbReference type="ARBA" id="ARBA00012079"/>
    </source>
</evidence>
<dbReference type="PANTHER" id="PTHR11938:SF133">
    <property type="entry name" value="GLUTAMATE SYNTHASE (NADH)"/>
    <property type="match status" value="1"/>
</dbReference>
<evidence type="ECO:0000256" key="6">
    <source>
        <dbReference type="ARBA" id="ARBA00004944"/>
    </source>
</evidence>
<comment type="catalytic activity">
    <reaction evidence="24">
        <text>2 L-glutamate + NAD(+) = L-glutamine + 2-oxoglutarate + NADH + H(+)</text>
        <dbReference type="Rhea" id="RHEA:13753"/>
        <dbReference type="ChEBI" id="CHEBI:15378"/>
        <dbReference type="ChEBI" id="CHEBI:16810"/>
        <dbReference type="ChEBI" id="CHEBI:29985"/>
        <dbReference type="ChEBI" id="CHEBI:57540"/>
        <dbReference type="ChEBI" id="CHEBI:57945"/>
        <dbReference type="ChEBI" id="CHEBI:58359"/>
        <dbReference type="EC" id="1.4.1.14"/>
    </reaction>
</comment>
<dbReference type="Pfam" id="PF00310">
    <property type="entry name" value="GATase_2"/>
    <property type="match status" value="1"/>
</dbReference>
<dbReference type="EC" id="1.4.1.13" evidence="9"/>
<comment type="catalytic activity">
    <reaction evidence="23">
        <text>2 L-glutamate + NADP(+) = L-glutamine + 2-oxoglutarate + NADPH + H(+)</text>
        <dbReference type="Rhea" id="RHEA:15501"/>
        <dbReference type="ChEBI" id="CHEBI:15378"/>
        <dbReference type="ChEBI" id="CHEBI:16810"/>
        <dbReference type="ChEBI" id="CHEBI:29985"/>
        <dbReference type="ChEBI" id="CHEBI:57783"/>
        <dbReference type="ChEBI" id="CHEBI:58349"/>
        <dbReference type="ChEBI" id="CHEBI:58359"/>
        <dbReference type="EC" id="1.4.1.13"/>
    </reaction>
</comment>
<comment type="cofactor">
    <cofactor evidence="1">
        <name>FMN</name>
        <dbReference type="ChEBI" id="CHEBI:58210"/>
    </cofactor>
</comment>
<keyword evidence="14" id="KW-0274">FAD</keyword>
<comment type="subunit">
    <text evidence="8">Homotrimer.</text>
</comment>
<evidence type="ECO:0000256" key="1">
    <source>
        <dbReference type="ARBA" id="ARBA00001917"/>
    </source>
</evidence>
<name>A0A0M5L0I4_9GAMM</name>
<keyword evidence="11" id="KW-0285">Flavoprotein</keyword>
<keyword evidence="15" id="KW-0315">Glutamine amidotransferase</keyword>
<dbReference type="Gene3D" id="3.20.20.70">
    <property type="entry name" value="Aldolase class I"/>
    <property type="match status" value="2"/>
</dbReference>
<evidence type="ECO:0000256" key="2">
    <source>
        <dbReference type="ARBA" id="ARBA00001927"/>
    </source>
</evidence>
<evidence type="ECO:0000256" key="3">
    <source>
        <dbReference type="ARBA" id="ARBA00001974"/>
    </source>
</evidence>
<dbReference type="EMBL" id="CP006911">
    <property type="protein sequence ID" value="ALE02436.1"/>
    <property type="molecule type" value="Genomic_DNA"/>
</dbReference>
<keyword evidence="18" id="KW-0411">Iron-sulfur</keyword>
<dbReference type="InterPro" id="IPR013785">
    <property type="entry name" value="Aldolase_TIM"/>
</dbReference>
<evidence type="ECO:0000256" key="8">
    <source>
        <dbReference type="ARBA" id="ARBA00011233"/>
    </source>
</evidence>
<evidence type="ECO:0000256" key="19">
    <source>
        <dbReference type="ARBA" id="ARBA00023164"/>
    </source>
</evidence>
<keyword evidence="19" id="KW-0314">Glutamate biosynthesis</keyword>
<dbReference type="GO" id="GO:0046872">
    <property type="term" value="F:metal ion binding"/>
    <property type="evidence" value="ECO:0007669"/>
    <property type="project" value="UniProtKB-KW"/>
</dbReference>
<evidence type="ECO:0000256" key="14">
    <source>
        <dbReference type="ARBA" id="ARBA00022827"/>
    </source>
</evidence>
<dbReference type="CDD" id="cd00982">
    <property type="entry name" value="gltB_C"/>
    <property type="match status" value="1"/>
</dbReference>
<dbReference type="GO" id="GO:0016040">
    <property type="term" value="F:glutamate synthase (NADH) activity"/>
    <property type="evidence" value="ECO:0007669"/>
    <property type="project" value="UniProtKB-EC"/>
</dbReference>
<keyword evidence="16" id="KW-0560">Oxidoreductase</keyword>
<sequence>MKNKQLHLPKARGLYHPANEKENCGVGFIANLKSDSSHKITQDALEMLTRMDHRGACGCEANTGDGAGILTNIPHDFFIEEIKTLFGLDVTAGNYGVGNIFLPQDEKERDLCMSMVEKMVKDEGQTLVGWRDVPVDSKKANVGDTARDSQPNIKQLIIQSTGNLNQESFEGVLYVIRKNISQVIRTDESISQALLFYICSLSTRVIIYKGMLMGSQLLEFYSDLSNKKFSTYLAMVHSRFSTNTFPSWDRAQPCRFMAHNGEINTRQGNYNWMRAREGDLKSDIFGDSLSKTLPVIETEVSDSGSFDNVLEFLLMNGRSLQEAILMMVPEAWQNDKEMSAEKKAFYEYFSNVMEPWDGPASIAFTDGRYIGAVLDRNGLRPSRYYLTHDDRVIMASEVGVVDVETNNVKTKGRLRPGKMFLVDFKKGQLVDDEQIKNSFASKNPYSDWLKNQQIVLSDLKIHGDSKGFYPETLISRLKAFGYSTETLQFMLLPLVSELRDPVGSMGNDSALACLSDQSRIIYDYFKQLFAQVTNPAIDSIREEVVMSLSCAIGPEGNLLSNIEENAHRLVIEHPILTNEEMSALKHCDHRGWTSKRIDITYDINNGHNLSDMLDSICRQSTQAIDDGHSLVILSDRKINANRNAVSALLASSAVHRHLVANHKRTQVGIIVETGEAREVHHFCLLTGFGADAVNPYLAFEALWQARRDKLIDLEDDHAVVNSYRKAIAKGMLKVMAKMGISTLASYKGAQIFEAVGLSNEIMHKCFFETASRISGVGFDVVQTESEEQHKKAFVTKSLDNLGHYHWRSGGEKHMWEPQTITSLQQAARGNDQNAYWEFSKKSDEEGTRNCTLRGLMSFKNGNSIDINQVEPAKEIVKRFVTGAMSFGSISAESHESLAIAMNRIGGKSNTGEGGEDSKRWTPDKNGDSRRSAIKQVASGRFGVTIDYLNNADELQIKVSQGAKPGEGGELPGGKVDEGIAKIRCSTAGVGLISPPPHHDIYSIEDLSQLIFDLKRSNPDARISVKLVSEVGVGTVAAGVTKAKSDHIVIAGHDGGTGASPLTSIKHAGLPWELGVAETHQTLVMNDLRSRVVIQTDGQLKTGRDVAIAALLGAEEFGFSTAPLITLGCIMMRKCHLNTCPVGIATQDKVLRKKFTGKPEHVVNYLFMVAEELRTIMAELGFSKLTDMVGRVDMLEMNKAINHWKQDSIDLSAILTPAENLYRDAGTYQTMKQDHQLEEQLDIDLIVKSKEAIEKDVPVKFDSVISNVDRAVGAMLSSHVVKYRNGNNLKEDSIHINFKGSAGQSFGAFLANGITLTVEGDANDYVGKGLSGGRVIVYPPKDSTFSSQNEIIAGNVCGYGATGGELYLSGQVAERFCVRNSGLVAVVEGIGDHGCEYMTGGRAVILGEVGRNFGAGMSGGIAYVYNPNKTLEGRANASMIDFDPMDKASVSELFELTKKHYRYTGSKIAGQILNNWDEEILCFVKVMPKALKEVLAAQDKQHLKAI</sequence>
<dbReference type="InterPro" id="IPR029055">
    <property type="entry name" value="Ntn_hydrolases_N"/>
</dbReference>
<dbReference type="FunFam" id="2.160.20.60:FF:000001">
    <property type="entry name" value="Glutamate synthase, large subunit"/>
    <property type="match status" value="1"/>
</dbReference>
<dbReference type="SUPFAM" id="SSF51395">
    <property type="entry name" value="FMN-linked oxidoreductases"/>
    <property type="match status" value="1"/>
</dbReference>
<feature type="compositionally biased region" description="Basic and acidic residues" evidence="29">
    <location>
        <begin position="915"/>
        <end position="930"/>
    </location>
</feature>
<feature type="region of interest" description="Disordered" evidence="29">
    <location>
        <begin position="904"/>
        <end position="930"/>
    </location>
</feature>
<dbReference type="CDD" id="cd02808">
    <property type="entry name" value="GltS_FMN"/>
    <property type="match status" value="1"/>
</dbReference>
<dbReference type="FunFam" id="3.20.20.70:FF:000031">
    <property type="entry name" value="Glutamate synthase 1 [NADH]"/>
    <property type="match status" value="1"/>
</dbReference>
<dbReference type="GO" id="GO:0006537">
    <property type="term" value="P:glutamate biosynthetic process"/>
    <property type="evidence" value="ECO:0007669"/>
    <property type="project" value="UniProtKB-KW"/>
</dbReference>
<keyword evidence="17" id="KW-0408">Iron</keyword>
<dbReference type="Proteomes" id="UP000068905">
    <property type="component" value="Chromosome"/>
</dbReference>
<evidence type="ECO:0000256" key="28">
    <source>
        <dbReference type="ARBA" id="ARBA00079921"/>
    </source>
</evidence>
<evidence type="ECO:0000256" key="25">
    <source>
        <dbReference type="ARBA" id="ARBA00057049"/>
    </source>
</evidence>
<dbReference type="FunFam" id="3.60.20.10:FF:000001">
    <property type="entry name" value="Glutamate synthase, large subunit"/>
    <property type="match status" value="1"/>
</dbReference>
<dbReference type="CDD" id="cd00713">
    <property type="entry name" value="GltS"/>
    <property type="match status" value="1"/>
</dbReference>
<evidence type="ECO:0000256" key="13">
    <source>
        <dbReference type="ARBA" id="ARBA00022723"/>
    </source>
</evidence>
<keyword evidence="13" id="KW-0479">Metal-binding</keyword>
<comment type="similarity">
    <text evidence="7">Belongs to the glutamate synthase family.</text>
</comment>
<evidence type="ECO:0000256" key="17">
    <source>
        <dbReference type="ARBA" id="ARBA00023004"/>
    </source>
</evidence>
<evidence type="ECO:0000256" key="18">
    <source>
        <dbReference type="ARBA" id="ARBA00023014"/>
    </source>
</evidence>
<comment type="cofactor">
    <cofactor evidence="3">
        <name>FAD</name>
        <dbReference type="ChEBI" id="CHEBI:57692"/>
    </cofactor>
</comment>
<proteinExistence type="inferred from homology"/>
<keyword evidence="12" id="KW-0288">FMN</keyword>
<evidence type="ECO:0000313" key="31">
    <source>
        <dbReference type="EMBL" id="ALE02436.1"/>
    </source>
</evidence>
<dbReference type="PANTHER" id="PTHR11938">
    <property type="entry name" value="FAD NADPH DEHYDROGENASE/OXIDOREDUCTASE"/>
    <property type="match status" value="1"/>
</dbReference>
<dbReference type="Gene3D" id="3.60.20.10">
    <property type="entry name" value="Glutamine Phosphoribosylpyrophosphate, subunit 1, domain 1"/>
    <property type="match status" value="1"/>
</dbReference>
<dbReference type="InterPro" id="IPR002489">
    <property type="entry name" value="Glu_synth_asu_C"/>
</dbReference>
<evidence type="ECO:0000256" key="4">
    <source>
        <dbReference type="ARBA" id="ARBA00004802"/>
    </source>
</evidence>
<dbReference type="SUPFAM" id="SSF69336">
    <property type="entry name" value="Alpha subunit of glutamate synthase, C-terminal domain"/>
    <property type="match status" value="1"/>
</dbReference>
<dbReference type="PATRIC" id="fig|1125411.7.peg.1543"/>
<evidence type="ECO:0000256" key="26">
    <source>
        <dbReference type="ARBA" id="ARBA00068518"/>
    </source>
</evidence>
<gene>
    <name evidence="31" type="ORF">W908_07850</name>
</gene>
<evidence type="ECO:0000256" key="15">
    <source>
        <dbReference type="ARBA" id="ARBA00022962"/>
    </source>
</evidence>
<dbReference type="InterPro" id="IPR006982">
    <property type="entry name" value="Glu_synth_centr_N"/>
</dbReference>
<evidence type="ECO:0000256" key="24">
    <source>
        <dbReference type="ARBA" id="ARBA00048867"/>
    </source>
</evidence>
<dbReference type="InterPro" id="IPR002932">
    <property type="entry name" value="Glu_synthdom"/>
</dbReference>
<keyword evidence="10" id="KW-0028">Amino-acid biosynthesis</keyword>
<evidence type="ECO:0000259" key="30">
    <source>
        <dbReference type="PROSITE" id="PS51278"/>
    </source>
</evidence>
<dbReference type="OrthoDB" id="9758182at2"/>
<dbReference type="PROSITE" id="PS51278">
    <property type="entry name" value="GATASE_TYPE_2"/>
    <property type="match status" value="1"/>
</dbReference>
<dbReference type="InterPro" id="IPR050711">
    <property type="entry name" value="ET-N_metabolism_enzyme"/>
</dbReference>
<dbReference type="NCBIfam" id="NF008730">
    <property type="entry name" value="PRK11750.1"/>
    <property type="match status" value="1"/>
</dbReference>
<comment type="pathway">
    <text evidence="22">Amino-acid biosynthesis; L-glutamate biosynthesis via GLT pathway; L-glutamate from 2-oxoglutarate and L-glutamine (NADP(+) route): step 1/1.</text>
</comment>
<evidence type="ECO:0000256" key="21">
    <source>
        <dbReference type="ARBA" id="ARBA00024383"/>
    </source>
</evidence>
<evidence type="ECO:0000256" key="29">
    <source>
        <dbReference type="SAM" id="MobiDB-lite"/>
    </source>
</evidence>
<protein>
    <recommendedName>
        <fullName evidence="26">Glutamate synthase [NADH]</fullName>
        <ecNumber evidence="9">1.4.1.13</ecNumber>
        <ecNumber evidence="21">1.4.1.14</ecNumber>
    </recommendedName>
    <alternativeName>
        <fullName evidence="27">Glutamate synthase [NADPH] large chain</fullName>
    </alternativeName>
    <alternativeName>
        <fullName evidence="28">Glutamate synthase subunit alpha</fullName>
    </alternativeName>
</protein>
<dbReference type="RefSeq" id="WP_053820627.1">
    <property type="nucleotide sequence ID" value="NZ_CP006911.1"/>
</dbReference>
<evidence type="ECO:0000256" key="22">
    <source>
        <dbReference type="ARBA" id="ARBA00037898"/>
    </source>
</evidence>
<dbReference type="KEGG" id="tsn:W908_07850"/>
<evidence type="ECO:0000256" key="27">
    <source>
        <dbReference type="ARBA" id="ARBA00072108"/>
    </source>
</evidence>